<proteinExistence type="predicted"/>
<evidence type="ECO:0000256" key="1">
    <source>
        <dbReference type="ARBA" id="ARBA00022801"/>
    </source>
</evidence>
<dbReference type="Gene3D" id="3.40.50.1820">
    <property type="entry name" value="alpha/beta hydrolase"/>
    <property type="match status" value="1"/>
</dbReference>
<evidence type="ECO:0000259" key="2">
    <source>
        <dbReference type="Pfam" id="PF12697"/>
    </source>
</evidence>
<dbReference type="InterPro" id="IPR000073">
    <property type="entry name" value="AB_hydrolase_1"/>
</dbReference>
<dbReference type="SUPFAM" id="SSF53474">
    <property type="entry name" value="alpha/beta-Hydrolases"/>
    <property type="match status" value="1"/>
</dbReference>
<dbReference type="GO" id="GO:0016020">
    <property type="term" value="C:membrane"/>
    <property type="evidence" value="ECO:0007669"/>
    <property type="project" value="TreeGrafter"/>
</dbReference>
<dbReference type="Pfam" id="PF12697">
    <property type="entry name" value="Abhydrolase_6"/>
    <property type="match status" value="1"/>
</dbReference>
<accession>A0A7Y6IG54</accession>
<sequence length="266" mass="28776">MIGDVPIVAEDHGGQGQDVLLLHGGGRTRRDWDVMAGLLAGNGFRPVSMDLRGHGESGAAPWSWRKALEDVAAVAEAFALHRPAVVGHSLGGMVATLWAGEHPECPLAVNLDGHGNPTRPGQFSGLDDVTAARACREMTAFLERMGRGLPESFLQVMREIDALDLFAAYRAARCPVLVVSGDATAFAAVFPDHLVPAWNAYCAWVRRQFEKVTRESRLVREVCLPTGHDPHLEAPEALLRLLLNHLSAHRSTAGAHHENVGESRQS</sequence>
<dbReference type="GO" id="GO:0016787">
    <property type="term" value="F:hydrolase activity"/>
    <property type="evidence" value="ECO:0007669"/>
    <property type="project" value="UniProtKB-KW"/>
</dbReference>
<dbReference type="Proteomes" id="UP000586042">
    <property type="component" value="Unassembled WGS sequence"/>
</dbReference>
<comment type="caution">
    <text evidence="3">The sequence shown here is derived from an EMBL/GenBank/DDBJ whole genome shotgun (WGS) entry which is preliminary data.</text>
</comment>
<dbReference type="InterPro" id="IPR050266">
    <property type="entry name" value="AB_hydrolase_sf"/>
</dbReference>
<dbReference type="InterPro" id="IPR029058">
    <property type="entry name" value="AB_hydrolase_fold"/>
</dbReference>
<dbReference type="EMBL" id="JABWGN010000022">
    <property type="protein sequence ID" value="NUW37619.1"/>
    <property type="molecule type" value="Genomic_DNA"/>
</dbReference>
<evidence type="ECO:0000313" key="3">
    <source>
        <dbReference type="EMBL" id="NUW37619.1"/>
    </source>
</evidence>
<reference evidence="3 4" key="1">
    <citation type="submission" date="2020-06" db="EMBL/GenBank/DDBJ databases">
        <title>Nonomuraea sp. SMC257, a novel actinomycete isolated from soil.</title>
        <authorList>
            <person name="Chanama M."/>
        </authorList>
    </citation>
    <scope>NUCLEOTIDE SEQUENCE [LARGE SCALE GENOMIC DNA]</scope>
    <source>
        <strain evidence="3 4">SMC257</strain>
    </source>
</reference>
<dbReference type="PANTHER" id="PTHR43798">
    <property type="entry name" value="MONOACYLGLYCEROL LIPASE"/>
    <property type="match status" value="1"/>
</dbReference>
<keyword evidence="4" id="KW-1185">Reference proteome</keyword>
<organism evidence="3 4">
    <name type="scientific">Nonomuraea montanisoli</name>
    <dbReference type="NCBI Taxonomy" id="2741721"/>
    <lineage>
        <taxon>Bacteria</taxon>
        <taxon>Bacillati</taxon>
        <taxon>Actinomycetota</taxon>
        <taxon>Actinomycetes</taxon>
        <taxon>Streptosporangiales</taxon>
        <taxon>Streptosporangiaceae</taxon>
        <taxon>Nonomuraea</taxon>
    </lineage>
</organism>
<evidence type="ECO:0000313" key="4">
    <source>
        <dbReference type="Proteomes" id="UP000586042"/>
    </source>
</evidence>
<protein>
    <submittedName>
        <fullName evidence="3">Alpha/beta hydrolase</fullName>
    </submittedName>
</protein>
<keyword evidence="1 3" id="KW-0378">Hydrolase</keyword>
<dbReference type="AlphaFoldDB" id="A0A7Y6IG54"/>
<dbReference type="RefSeq" id="WP_175595070.1">
    <property type="nucleotide sequence ID" value="NZ_JABWGN010000022.1"/>
</dbReference>
<feature type="domain" description="AB hydrolase-1" evidence="2">
    <location>
        <begin position="19"/>
        <end position="239"/>
    </location>
</feature>
<name>A0A7Y6IG54_9ACTN</name>
<gene>
    <name evidence="3" type="ORF">HTZ77_40385</name>
</gene>
<dbReference type="PANTHER" id="PTHR43798:SF31">
    <property type="entry name" value="AB HYDROLASE SUPERFAMILY PROTEIN YCLE"/>
    <property type="match status" value="1"/>
</dbReference>